<evidence type="ECO:0000256" key="1">
    <source>
        <dbReference type="ARBA" id="ARBA00022519"/>
    </source>
</evidence>
<dbReference type="CDD" id="cd00761">
    <property type="entry name" value="Glyco_tranf_GTA_type"/>
    <property type="match status" value="1"/>
</dbReference>
<dbReference type="PANTHER" id="PTHR43685:SF2">
    <property type="entry name" value="GLYCOSYLTRANSFERASE 2-LIKE DOMAIN-CONTAINING PROTEIN"/>
    <property type="match status" value="1"/>
</dbReference>
<dbReference type="Gene3D" id="3.90.550.10">
    <property type="entry name" value="Spore Coat Polysaccharide Biosynthesis Protein SpsA, Chain A"/>
    <property type="match status" value="1"/>
</dbReference>
<feature type="domain" description="Glycosyltransferase 2-like" evidence="2">
    <location>
        <begin position="15"/>
        <end position="56"/>
    </location>
</feature>
<dbReference type="InterPro" id="IPR001173">
    <property type="entry name" value="Glyco_trans_2-like"/>
</dbReference>
<dbReference type="SUPFAM" id="SSF53448">
    <property type="entry name" value="Nucleotide-diphospho-sugar transferases"/>
    <property type="match status" value="1"/>
</dbReference>
<gene>
    <name evidence="3" type="ORF">ALO91_04941</name>
</gene>
<keyword evidence="1" id="KW-0997">Cell inner membrane</keyword>
<dbReference type="PANTHER" id="PTHR43685">
    <property type="entry name" value="GLYCOSYLTRANSFERASE"/>
    <property type="match status" value="1"/>
</dbReference>
<accession>A0A0P9I360</accession>
<evidence type="ECO:0000259" key="2">
    <source>
        <dbReference type="Pfam" id="PF00535"/>
    </source>
</evidence>
<keyword evidence="3" id="KW-0808">Transferase</keyword>
<evidence type="ECO:0000313" key="4">
    <source>
        <dbReference type="Proteomes" id="UP000050297"/>
    </source>
</evidence>
<keyword evidence="1" id="KW-1003">Cell membrane</keyword>
<keyword evidence="1" id="KW-0472">Membrane</keyword>
<name>A0A0P9I360_PSESX</name>
<organism evidence="3 4">
    <name type="scientific">Pseudomonas syringae pv. aceris</name>
    <dbReference type="NCBI Taxonomy" id="199198"/>
    <lineage>
        <taxon>Bacteria</taxon>
        <taxon>Pseudomonadati</taxon>
        <taxon>Pseudomonadota</taxon>
        <taxon>Gammaproteobacteria</taxon>
        <taxon>Pseudomonadales</taxon>
        <taxon>Pseudomonadaceae</taxon>
        <taxon>Pseudomonas</taxon>
        <taxon>Pseudomonas syringae</taxon>
    </lineage>
</organism>
<evidence type="ECO:0000313" key="3">
    <source>
        <dbReference type="EMBL" id="KPW19455.1"/>
    </source>
</evidence>
<comment type="caution">
    <text evidence="3">The sequence shown here is derived from an EMBL/GenBank/DDBJ whole genome shotgun (WGS) entry which is preliminary data.</text>
</comment>
<sequence length="59" mass="6426">MSSESQNLSPSPLVSIVAPCYNAERFLEVAIQSIFAQDYKNFEVIVVDDGSTDTSIAMP</sequence>
<dbReference type="EMBL" id="LJPM01000282">
    <property type="protein sequence ID" value="KPW19455.1"/>
    <property type="molecule type" value="Genomic_DNA"/>
</dbReference>
<proteinExistence type="predicted"/>
<dbReference type="Proteomes" id="UP000050297">
    <property type="component" value="Unassembled WGS sequence"/>
</dbReference>
<reference evidence="3 4" key="1">
    <citation type="submission" date="2015-09" db="EMBL/GenBank/DDBJ databases">
        <title>Genome announcement of multiple Pseudomonas syringae strains.</title>
        <authorList>
            <person name="Thakur S."/>
            <person name="Wang P.W."/>
            <person name="Gong Y."/>
            <person name="Weir B.S."/>
            <person name="Guttman D.S."/>
        </authorList>
    </citation>
    <scope>NUCLEOTIDE SEQUENCE [LARGE SCALE GENOMIC DNA]</scope>
    <source>
        <strain evidence="3 4">ICMP2802</strain>
    </source>
</reference>
<dbReference type="AlphaFoldDB" id="A0A0P9I360"/>
<dbReference type="InterPro" id="IPR029044">
    <property type="entry name" value="Nucleotide-diphossugar_trans"/>
</dbReference>
<feature type="non-terminal residue" evidence="3">
    <location>
        <position position="59"/>
    </location>
</feature>
<dbReference type="InterPro" id="IPR050834">
    <property type="entry name" value="Glycosyltransf_2"/>
</dbReference>
<dbReference type="GO" id="GO:0016740">
    <property type="term" value="F:transferase activity"/>
    <property type="evidence" value="ECO:0007669"/>
    <property type="project" value="UniProtKB-KW"/>
</dbReference>
<protein>
    <submittedName>
        <fullName evidence="3">Alpha-1,6-rhamnosyltransferase MigA</fullName>
    </submittedName>
</protein>
<dbReference type="Pfam" id="PF00535">
    <property type="entry name" value="Glycos_transf_2"/>
    <property type="match status" value="1"/>
</dbReference>